<dbReference type="GO" id="GO:0008168">
    <property type="term" value="F:methyltransferase activity"/>
    <property type="evidence" value="ECO:0007669"/>
    <property type="project" value="UniProtKB-KW"/>
</dbReference>
<organism evidence="2 3">
    <name type="scientific">Eubacterium ventriosum</name>
    <dbReference type="NCBI Taxonomy" id="39496"/>
    <lineage>
        <taxon>Bacteria</taxon>
        <taxon>Bacillati</taxon>
        <taxon>Bacillota</taxon>
        <taxon>Clostridia</taxon>
        <taxon>Eubacteriales</taxon>
        <taxon>Eubacteriaceae</taxon>
        <taxon>Eubacterium</taxon>
    </lineage>
</organism>
<dbReference type="InterPro" id="IPR002723">
    <property type="entry name" value="BpsA_C"/>
</dbReference>
<keyword evidence="2" id="KW-0808">Transferase</keyword>
<dbReference type="PANTHER" id="PTHR23290">
    <property type="entry name" value="RRNA N6-ADENOSINE-METHYLTRANSFERASE METTL5"/>
    <property type="match status" value="1"/>
</dbReference>
<dbReference type="Pfam" id="PF01861">
    <property type="entry name" value="BpsA_C"/>
    <property type="match status" value="1"/>
</dbReference>
<accession>A0A415LH54</accession>
<dbReference type="GeneID" id="66465652"/>
<dbReference type="SUPFAM" id="SSF53335">
    <property type="entry name" value="S-adenosyl-L-methionine-dependent methyltransferases"/>
    <property type="match status" value="1"/>
</dbReference>
<sequence>MYKKINDILYENFGAFSKYAYDILRIADEKCVNSLHELVKICGYSYKFVRKIFYVLDDRIQLDKDCFSLDDLRACMEKKEESMDDVSRKLIGEMDIIIKQFNYSDANLDHISATAETCSKRAFYLYENFDAERINILFLGDHDLTSIAFALLCSMKKKKCNIYVADIDNKILSLISEKSKELGVKINLANADFRYSVPVSYFDHMDVVFTDPPYTPEGMGVFLDAGIQCLKNNPFSTLLICYKTAEMSNKLGVLVQKELMKRKLYISSMYGNFNVYYQAEALGYRSDLYVCRVTPDSFKALGNQNYYYNIYTHGTDAIESIKDDKDYREIFEILVKRAANDKKIYYITREKMEKALQKQGIINISMDNFIRNKLSGKSNIIDNNMIVVDCSKDNLCYGFKTLLLMNYNSYYCVIQKKQENAFENSSVNNILGHFFDREVILKKSYIVYKYTRKCLSEERGEKILYQMFCSIRSSTINSFKKNASNIMGITKNEAKDMYYRMELDFDEKLPLFYLGDADLNKLLSQVLIIE</sequence>
<proteinExistence type="predicted"/>
<reference evidence="2 3" key="1">
    <citation type="submission" date="2018-08" db="EMBL/GenBank/DDBJ databases">
        <title>A genome reference for cultivated species of the human gut microbiota.</title>
        <authorList>
            <person name="Zou Y."/>
            <person name="Xue W."/>
            <person name="Luo G."/>
        </authorList>
    </citation>
    <scope>NUCLEOTIDE SEQUENCE [LARGE SCALE GENOMIC DNA]</scope>
    <source>
        <strain evidence="2 3">AF37-4</strain>
    </source>
</reference>
<keyword evidence="2" id="KW-0489">Methyltransferase</keyword>
<comment type="caution">
    <text evidence="2">The sequence shown here is derived from an EMBL/GenBank/DDBJ whole genome shotgun (WGS) entry which is preliminary data.</text>
</comment>
<dbReference type="AlphaFoldDB" id="A0A415LH54"/>
<dbReference type="InterPro" id="IPR002052">
    <property type="entry name" value="DNA_methylase_N6_adenine_CS"/>
</dbReference>
<dbReference type="GO" id="GO:0003676">
    <property type="term" value="F:nucleic acid binding"/>
    <property type="evidence" value="ECO:0007669"/>
    <property type="project" value="InterPro"/>
</dbReference>
<dbReference type="InterPro" id="IPR029063">
    <property type="entry name" value="SAM-dependent_MTases_sf"/>
</dbReference>
<gene>
    <name evidence="2" type="ORF">DW018_00195</name>
</gene>
<dbReference type="InterPro" id="IPR051720">
    <property type="entry name" value="rRNA_MeTrfase/Polyamine_Synth"/>
</dbReference>
<dbReference type="Proteomes" id="UP000283314">
    <property type="component" value="Unassembled WGS sequence"/>
</dbReference>
<dbReference type="PROSITE" id="PS00092">
    <property type="entry name" value="N6_MTASE"/>
    <property type="match status" value="1"/>
</dbReference>
<dbReference type="GO" id="GO:0006596">
    <property type="term" value="P:polyamine biosynthetic process"/>
    <property type="evidence" value="ECO:0007669"/>
    <property type="project" value="TreeGrafter"/>
</dbReference>
<dbReference type="GO" id="GO:0032259">
    <property type="term" value="P:methylation"/>
    <property type="evidence" value="ECO:0007669"/>
    <property type="project" value="UniProtKB-KW"/>
</dbReference>
<name>A0A415LH54_9FIRM</name>
<evidence type="ECO:0000313" key="3">
    <source>
        <dbReference type="Proteomes" id="UP000283314"/>
    </source>
</evidence>
<evidence type="ECO:0000313" key="2">
    <source>
        <dbReference type="EMBL" id="RHL47893.1"/>
    </source>
</evidence>
<dbReference type="EMBL" id="QROT01000001">
    <property type="protein sequence ID" value="RHL47893.1"/>
    <property type="molecule type" value="Genomic_DNA"/>
</dbReference>
<dbReference type="Gene3D" id="3.40.50.150">
    <property type="entry name" value="Vaccinia Virus protein VP39"/>
    <property type="match status" value="1"/>
</dbReference>
<evidence type="ECO:0000259" key="1">
    <source>
        <dbReference type="Pfam" id="PF01861"/>
    </source>
</evidence>
<dbReference type="PANTHER" id="PTHR23290:SF0">
    <property type="entry name" value="RRNA N6-ADENOSINE-METHYLTRANSFERASE METTL5"/>
    <property type="match status" value="1"/>
</dbReference>
<dbReference type="RefSeq" id="WP_118379048.1">
    <property type="nucleotide sequence ID" value="NZ_CABJDQ010000001.1"/>
</dbReference>
<protein>
    <submittedName>
        <fullName evidence="2">Putative methyltransferase</fullName>
    </submittedName>
</protein>
<feature type="domain" description="N(4)-bis(aminopropyl)spermidine synthase C-terminal" evidence="1">
    <location>
        <begin position="95"/>
        <end position="295"/>
    </location>
</feature>